<dbReference type="Proteomes" id="UP000286075">
    <property type="component" value="Unassembled WGS sequence"/>
</dbReference>
<organism evidence="1 2">
    <name type="scientific">Bacteroides stercorirosoris</name>
    <dbReference type="NCBI Taxonomy" id="871324"/>
    <lineage>
        <taxon>Bacteria</taxon>
        <taxon>Pseudomonadati</taxon>
        <taxon>Bacteroidota</taxon>
        <taxon>Bacteroidia</taxon>
        <taxon>Bacteroidales</taxon>
        <taxon>Bacteroidaceae</taxon>
        <taxon>Bacteroides</taxon>
    </lineage>
</organism>
<evidence type="ECO:0000313" key="1">
    <source>
        <dbReference type="EMBL" id="RGX78792.1"/>
    </source>
</evidence>
<evidence type="ECO:0000313" key="2">
    <source>
        <dbReference type="Proteomes" id="UP000286075"/>
    </source>
</evidence>
<dbReference type="CDD" id="cd07177">
    <property type="entry name" value="terB_like"/>
    <property type="match status" value="1"/>
</dbReference>
<name>A0A413H5Z6_9BACE</name>
<protein>
    <recommendedName>
        <fullName evidence="3">Restriction endonuclease</fullName>
    </recommendedName>
</protein>
<reference evidence="1 2" key="1">
    <citation type="submission" date="2018-08" db="EMBL/GenBank/DDBJ databases">
        <title>A genome reference for cultivated species of the human gut microbiota.</title>
        <authorList>
            <person name="Zou Y."/>
            <person name="Xue W."/>
            <person name="Luo G."/>
        </authorList>
    </citation>
    <scope>NUCLEOTIDE SEQUENCE [LARGE SCALE GENOMIC DNA]</scope>
    <source>
        <strain evidence="1 2">OF03-9BH</strain>
    </source>
</reference>
<sequence>MAMADGILTENEKELFRSYFQLTDKEAEDLFQSIEAELECVQSETEVINWKRKNGIDFEKCIVKMLNPQYYTLQEWTGDKFIDGRFCEANCNPDITVKVNLDKLDVKFAIECKWRMNFFNGYTRIATEQQLNHYRKFQEERNITVFFALGVGGTGEQPKDIYLFPLNKIKYPILKEDYIAKYLKKGKELYFNVKTQKLT</sequence>
<proteinExistence type="predicted"/>
<comment type="caution">
    <text evidence="1">The sequence shown here is derived from an EMBL/GenBank/DDBJ whole genome shotgun (WGS) entry which is preliminary data.</text>
</comment>
<gene>
    <name evidence="1" type="ORF">DXA68_09905</name>
</gene>
<dbReference type="EMBL" id="QSCF01000013">
    <property type="protein sequence ID" value="RGX78792.1"/>
    <property type="molecule type" value="Genomic_DNA"/>
</dbReference>
<dbReference type="OrthoDB" id="1059559at2"/>
<dbReference type="RefSeq" id="WP_117987358.1">
    <property type="nucleotide sequence ID" value="NZ_CABMFG010000013.1"/>
</dbReference>
<dbReference type="AlphaFoldDB" id="A0A413H5Z6"/>
<accession>A0A413H5Z6</accession>
<evidence type="ECO:0008006" key="3">
    <source>
        <dbReference type="Google" id="ProtNLM"/>
    </source>
</evidence>